<dbReference type="PROSITE" id="PS51257">
    <property type="entry name" value="PROKAR_LIPOPROTEIN"/>
    <property type="match status" value="1"/>
</dbReference>
<organism evidence="10 11">
    <name type="scientific">Pseudohalioglobus lutimaris</name>
    <dbReference type="NCBI Taxonomy" id="1737061"/>
    <lineage>
        <taxon>Bacteria</taxon>
        <taxon>Pseudomonadati</taxon>
        <taxon>Pseudomonadota</taxon>
        <taxon>Gammaproteobacteria</taxon>
        <taxon>Cellvibrionales</taxon>
        <taxon>Halieaceae</taxon>
        <taxon>Pseudohalioglobus</taxon>
    </lineage>
</organism>
<sequence>MHFAVRPGVIMRLLSDMYGVVAVLTAIPTVFALACNSEALTGYLVVLGLLGVVWAAGRLFPRPVRVQKNESLSMVALLFISVSLLYSIPIMAYGIPFADAWFEAVSGVTTTGLSTLELDQPSPAFLFARGWMQWVGGLGVVVLALALFIAPGQTARSLGFSNQEMDDVVGGTRAHARRVTVVYVLITAVGVLALLLTGSAPLDAVVHTMAAISTGGFANYGDSLASLPSVQIWTINMLCIAGAVSFHVYYRSLLLSGRGGFADNQLYSLLLAIGLACMVGFGLVWQGGLDIGFTELATLVVSAQTTAGFSAGDISVLSPSLLLLLVVCMAIGGGVGSTSGGIKLGRVQVMFRLARSTLGRTGLSDHVFTGEGKNGGAGREQEALALLLLFLFSISLSWLVFLSYGYPVMPSLFEVVSAATTSGLSSGLTQAGMPLALKVLLCCLMLLGRLEFIALLVLLSPRSWLGRRRRIRRE</sequence>
<dbReference type="GO" id="GO:0008324">
    <property type="term" value="F:monoatomic cation transmembrane transporter activity"/>
    <property type="evidence" value="ECO:0007669"/>
    <property type="project" value="InterPro"/>
</dbReference>
<keyword evidence="6 9" id="KW-1133">Transmembrane helix</keyword>
<evidence type="ECO:0000256" key="3">
    <source>
        <dbReference type="ARBA" id="ARBA00022448"/>
    </source>
</evidence>
<dbReference type="GO" id="GO:0005886">
    <property type="term" value="C:plasma membrane"/>
    <property type="evidence" value="ECO:0007669"/>
    <property type="project" value="UniProtKB-SubCell"/>
</dbReference>
<feature type="transmembrane region" description="Helical" evidence="9">
    <location>
        <begin position="181"/>
        <end position="200"/>
    </location>
</feature>
<name>A0A2N5X851_9GAMM</name>
<accession>A0A2N5X851</accession>
<evidence type="ECO:0000256" key="5">
    <source>
        <dbReference type="ARBA" id="ARBA00022692"/>
    </source>
</evidence>
<comment type="similarity">
    <text evidence="2">Belongs to the TrkH potassium transport family.</text>
</comment>
<dbReference type="PANTHER" id="PTHR32024">
    <property type="entry name" value="TRK SYSTEM POTASSIUM UPTAKE PROTEIN TRKG-RELATED"/>
    <property type="match status" value="1"/>
</dbReference>
<dbReference type="Proteomes" id="UP000235005">
    <property type="component" value="Unassembled WGS sequence"/>
</dbReference>
<feature type="transmembrane region" description="Helical" evidence="9">
    <location>
        <begin position="42"/>
        <end position="60"/>
    </location>
</feature>
<evidence type="ECO:0000256" key="7">
    <source>
        <dbReference type="ARBA" id="ARBA00023065"/>
    </source>
</evidence>
<feature type="transmembrane region" description="Helical" evidence="9">
    <location>
        <begin position="383"/>
        <end position="406"/>
    </location>
</feature>
<gene>
    <name evidence="10" type="ORF">C0039_00585</name>
</gene>
<keyword evidence="8 9" id="KW-0472">Membrane</keyword>
<evidence type="ECO:0000256" key="2">
    <source>
        <dbReference type="ARBA" id="ARBA00009137"/>
    </source>
</evidence>
<dbReference type="GO" id="GO:0030001">
    <property type="term" value="P:metal ion transport"/>
    <property type="evidence" value="ECO:0007669"/>
    <property type="project" value="UniProtKB-ARBA"/>
</dbReference>
<keyword evidence="11" id="KW-1185">Reference proteome</keyword>
<evidence type="ECO:0000256" key="4">
    <source>
        <dbReference type="ARBA" id="ARBA00022475"/>
    </source>
</evidence>
<keyword evidence="4" id="KW-1003">Cell membrane</keyword>
<dbReference type="EMBL" id="PKUS01000001">
    <property type="protein sequence ID" value="PLW70664.1"/>
    <property type="molecule type" value="Genomic_DNA"/>
</dbReference>
<comment type="subcellular location">
    <subcellularLocation>
        <location evidence="1">Cell membrane</location>
        <topology evidence="1">Multi-pass membrane protein</topology>
    </subcellularLocation>
</comment>
<feature type="transmembrane region" description="Helical" evidence="9">
    <location>
        <begin position="232"/>
        <end position="254"/>
    </location>
</feature>
<feature type="transmembrane region" description="Helical" evidence="9">
    <location>
        <begin position="266"/>
        <end position="285"/>
    </location>
</feature>
<keyword evidence="5 9" id="KW-0812">Transmembrane</keyword>
<evidence type="ECO:0000256" key="1">
    <source>
        <dbReference type="ARBA" id="ARBA00004651"/>
    </source>
</evidence>
<keyword evidence="3" id="KW-0813">Transport</keyword>
<evidence type="ECO:0000256" key="8">
    <source>
        <dbReference type="ARBA" id="ARBA00023136"/>
    </source>
</evidence>
<dbReference type="InterPro" id="IPR003445">
    <property type="entry name" value="Cat_transpt"/>
</dbReference>
<evidence type="ECO:0000256" key="9">
    <source>
        <dbReference type="SAM" id="Phobius"/>
    </source>
</evidence>
<feature type="transmembrane region" description="Helical" evidence="9">
    <location>
        <begin position="321"/>
        <end position="342"/>
    </location>
</feature>
<feature type="transmembrane region" description="Helical" evidence="9">
    <location>
        <begin position="72"/>
        <end position="95"/>
    </location>
</feature>
<dbReference type="AlphaFoldDB" id="A0A2N5X851"/>
<protein>
    <submittedName>
        <fullName evidence="10">TrkH family potassium uptake protein</fullName>
    </submittedName>
</protein>
<feature type="transmembrane region" description="Helical" evidence="9">
    <location>
        <begin position="435"/>
        <end position="459"/>
    </location>
</feature>
<reference evidence="10 11" key="1">
    <citation type="submission" date="2018-01" db="EMBL/GenBank/DDBJ databases">
        <title>The draft genome sequence of Halioglobus lutimaris HF004.</title>
        <authorList>
            <person name="Du Z.-J."/>
            <person name="Shi M.-J."/>
        </authorList>
    </citation>
    <scope>NUCLEOTIDE SEQUENCE [LARGE SCALE GENOMIC DNA]</scope>
    <source>
        <strain evidence="10 11">HF004</strain>
    </source>
</reference>
<evidence type="ECO:0000256" key="6">
    <source>
        <dbReference type="ARBA" id="ARBA00022989"/>
    </source>
</evidence>
<evidence type="ECO:0000313" key="11">
    <source>
        <dbReference type="Proteomes" id="UP000235005"/>
    </source>
</evidence>
<dbReference type="PANTHER" id="PTHR32024:SF2">
    <property type="entry name" value="TRK SYSTEM POTASSIUM UPTAKE PROTEIN TRKG-RELATED"/>
    <property type="match status" value="1"/>
</dbReference>
<keyword evidence="7" id="KW-0406">Ion transport</keyword>
<proteinExistence type="inferred from homology"/>
<dbReference type="Pfam" id="PF02386">
    <property type="entry name" value="TrkH"/>
    <property type="match status" value="2"/>
</dbReference>
<comment type="caution">
    <text evidence="10">The sequence shown here is derived from an EMBL/GenBank/DDBJ whole genome shotgun (WGS) entry which is preliminary data.</text>
</comment>
<evidence type="ECO:0000313" key="10">
    <source>
        <dbReference type="EMBL" id="PLW70664.1"/>
    </source>
</evidence>
<feature type="transmembrane region" description="Helical" evidence="9">
    <location>
        <begin position="131"/>
        <end position="150"/>
    </location>
</feature>